<evidence type="ECO:0000313" key="2">
    <source>
        <dbReference type="WBParaSite" id="ALUE_0000514101-mRNA-1"/>
    </source>
</evidence>
<protein>
    <submittedName>
        <fullName evidence="2">Mon2_C domain-containing protein</fullName>
    </submittedName>
</protein>
<dbReference type="Proteomes" id="UP000036681">
    <property type="component" value="Unplaced"/>
</dbReference>
<accession>A0A0M3HRX9</accession>
<keyword evidence="1" id="KW-1185">Reference proteome</keyword>
<name>A0A0M3HRX9_ASCLU</name>
<sequence length="174" mass="19534">MYFNASVSTEDRSESWTRFFNQEIVDARACGPPIAFSPEDIDGCPTVSGLVKMHDFLEPRQHSQSFLIDVLPVGLLEPGRRTDSWTETTSALSRILQESVTSISRIALHNPQDPILASKQAALYLLLMKLERASLFIRSCFLGGFFSPTSSWEKGANGQFLWSQSRICQCQQEL</sequence>
<reference evidence="2" key="1">
    <citation type="submission" date="2016-05" db="UniProtKB">
        <authorList>
            <consortium name="WormBaseParasite"/>
        </authorList>
    </citation>
    <scope>IDENTIFICATION</scope>
</reference>
<proteinExistence type="predicted"/>
<evidence type="ECO:0000313" key="1">
    <source>
        <dbReference type="Proteomes" id="UP000036681"/>
    </source>
</evidence>
<dbReference type="AlphaFoldDB" id="A0A0M3HRX9"/>
<organism evidence="1 2">
    <name type="scientific">Ascaris lumbricoides</name>
    <name type="common">Giant roundworm</name>
    <dbReference type="NCBI Taxonomy" id="6252"/>
    <lineage>
        <taxon>Eukaryota</taxon>
        <taxon>Metazoa</taxon>
        <taxon>Ecdysozoa</taxon>
        <taxon>Nematoda</taxon>
        <taxon>Chromadorea</taxon>
        <taxon>Rhabditida</taxon>
        <taxon>Spirurina</taxon>
        <taxon>Ascaridomorpha</taxon>
        <taxon>Ascaridoidea</taxon>
        <taxon>Ascarididae</taxon>
        <taxon>Ascaris</taxon>
    </lineage>
</organism>
<dbReference type="WBParaSite" id="ALUE_0000514101-mRNA-1">
    <property type="protein sequence ID" value="ALUE_0000514101-mRNA-1"/>
    <property type="gene ID" value="ALUE_0000514101"/>
</dbReference>